<accession>A0A2S6CMF4</accession>
<protein>
    <recommendedName>
        <fullName evidence="1">N-acetyltransferase domain-containing protein</fullName>
    </recommendedName>
</protein>
<dbReference type="Gene3D" id="3.40.630.30">
    <property type="match status" value="1"/>
</dbReference>
<evidence type="ECO:0000259" key="1">
    <source>
        <dbReference type="PROSITE" id="PS51186"/>
    </source>
</evidence>
<dbReference type="STRING" id="357750.A0A2S6CMF4"/>
<dbReference type="GO" id="GO:0016747">
    <property type="term" value="F:acyltransferase activity, transferring groups other than amino-acyl groups"/>
    <property type="evidence" value="ECO:0007669"/>
    <property type="project" value="InterPro"/>
</dbReference>
<comment type="caution">
    <text evidence="2">The sequence shown here is derived from an EMBL/GenBank/DDBJ whole genome shotgun (WGS) entry which is preliminary data.</text>
</comment>
<dbReference type="EMBL" id="PNEN01000178">
    <property type="protein sequence ID" value="PPJ60926.1"/>
    <property type="molecule type" value="Genomic_DNA"/>
</dbReference>
<name>A0A2S6CMF4_9PEZI</name>
<dbReference type="SUPFAM" id="SSF55729">
    <property type="entry name" value="Acyl-CoA N-acyltransferases (Nat)"/>
    <property type="match status" value="1"/>
</dbReference>
<gene>
    <name evidence="2" type="ORF">CBER1_06197</name>
</gene>
<keyword evidence="3" id="KW-1185">Reference proteome</keyword>
<feature type="domain" description="N-acetyltransferase" evidence="1">
    <location>
        <begin position="63"/>
        <end position="202"/>
    </location>
</feature>
<dbReference type="PROSITE" id="PS51186">
    <property type="entry name" value="GNAT"/>
    <property type="match status" value="1"/>
</dbReference>
<dbReference type="CDD" id="cd04301">
    <property type="entry name" value="NAT_SF"/>
    <property type="match status" value="1"/>
</dbReference>
<dbReference type="PANTHER" id="PTHR42791">
    <property type="entry name" value="GNAT FAMILY ACETYLTRANSFERASE"/>
    <property type="match status" value="1"/>
</dbReference>
<dbReference type="InterPro" id="IPR016181">
    <property type="entry name" value="Acyl_CoA_acyltransferase"/>
</dbReference>
<organism evidence="2 3">
    <name type="scientific">Cercospora berteroae</name>
    <dbReference type="NCBI Taxonomy" id="357750"/>
    <lineage>
        <taxon>Eukaryota</taxon>
        <taxon>Fungi</taxon>
        <taxon>Dikarya</taxon>
        <taxon>Ascomycota</taxon>
        <taxon>Pezizomycotina</taxon>
        <taxon>Dothideomycetes</taxon>
        <taxon>Dothideomycetidae</taxon>
        <taxon>Mycosphaerellales</taxon>
        <taxon>Mycosphaerellaceae</taxon>
        <taxon>Cercospora</taxon>
    </lineage>
</organism>
<dbReference type="InterPro" id="IPR000182">
    <property type="entry name" value="GNAT_dom"/>
</dbReference>
<proteinExistence type="predicted"/>
<dbReference type="PANTHER" id="PTHR42791:SF1">
    <property type="entry name" value="N-ACETYLTRANSFERASE DOMAIN-CONTAINING PROTEIN"/>
    <property type="match status" value="1"/>
</dbReference>
<dbReference type="InterPro" id="IPR052523">
    <property type="entry name" value="Trichothecene_AcTrans"/>
</dbReference>
<dbReference type="Proteomes" id="UP000237631">
    <property type="component" value="Unassembled WGS sequence"/>
</dbReference>
<evidence type="ECO:0000313" key="2">
    <source>
        <dbReference type="EMBL" id="PPJ60926.1"/>
    </source>
</evidence>
<sequence length="223" mass="25059">MAQFVLAKATPNDMAELVQVQYEAFKPKYVRELFMGCKDTEDLPRLAKKYAEDMAQDPTDLWIKVTDLTTGNIVAASNWRLYLATSSVQPRGIDEPLPWVDGELAAEAKEILGPMNSTRIENNAEPFIHLHILFTSPELVRHGIGSMMMRWGCELADLLFVPAWIEASAEGNLLYKKFGFYDRQQLTHKGEVTGTCMRRNARSTADFVSPANRQEGGIDFGVL</sequence>
<evidence type="ECO:0000313" key="3">
    <source>
        <dbReference type="Proteomes" id="UP000237631"/>
    </source>
</evidence>
<reference evidence="3" key="1">
    <citation type="journal article" date="2017" name="bioRxiv">
        <title>Conservation of a gene cluster reveals novel cercosporin biosynthetic mechanisms and extends production to the genus Colletotrichum.</title>
        <authorList>
            <person name="de Jonge R."/>
            <person name="Ebert M.K."/>
            <person name="Huitt-Roehl C.R."/>
            <person name="Pal P."/>
            <person name="Suttle J.C."/>
            <person name="Spanner R.E."/>
            <person name="Neubauer J.D."/>
            <person name="Jurick W.M.II."/>
            <person name="Stott K.A."/>
            <person name="Secor G.A."/>
            <person name="Thomma B.P.H.J."/>
            <person name="Van de Peer Y."/>
            <person name="Townsend C.A."/>
            <person name="Bolton M.D."/>
        </authorList>
    </citation>
    <scope>NUCLEOTIDE SEQUENCE [LARGE SCALE GENOMIC DNA]</scope>
    <source>
        <strain evidence="3">CBS538.71</strain>
    </source>
</reference>
<dbReference type="AlphaFoldDB" id="A0A2S6CMF4"/>
<dbReference type="OrthoDB" id="4738875at2759"/>